<dbReference type="SUPFAM" id="SSF49452">
    <property type="entry name" value="Starch-binding domain-like"/>
    <property type="match status" value="1"/>
</dbReference>
<evidence type="ECO:0000256" key="1">
    <source>
        <dbReference type="ARBA" id="ARBA00004571"/>
    </source>
</evidence>
<evidence type="ECO:0000313" key="10">
    <source>
        <dbReference type="Proteomes" id="UP000584867"/>
    </source>
</evidence>
<evidence type="ECO:0000313" key="9">
    <source>
        <dbReference type="EMBL" id="MBB5062440.1"/>
    </source>
</evidence>
<dbReference type="EMBL" id="JACHIO010000003">
    <property type="protein sequence ID" value="MBB5062440.1"/>
    <property type="molecule type" value="Genomic_DNA"/>
</dbReference>
<dbReference type="Proteomes" id="UP000584867">
    <property type="component" value="Unassembled WGS sequence"/>
</dbReference>
<dbReference type="GO" id="GO:0030246">
    <property type="term" value="F:carbohydrate binding"/>
    <property type="evidence" value="ECO:0007669"/>
    <property type="project" value="InterPro"/>
</dbReference>
<comment type="caution">
    <text evidence="9">The sequence shown here is derived from an EMBL/GenBank/DDBJ whole genome shotgun (WGS) entry which is preliminary data.</text>
</comment>
<keyword evidence="3" id="KW-1134">Transmembrane beta strand</keyword>
<evidence type="ECO:0000259" key="7">
    <source>
        <dbReference type="Pfam" id="PF07715"/>
    </source>
</evidence>
<dbReference type="GO" id="GO:0044718">
    <property type="term" value="P:siderophore transmembrane transport"/>
    <property type="evidence" value="ECO:0007669"/>
    <property type="project" value="TreeGrafter"/>
</dbReference>
<dbReference type="InterPro" id="IPR036942">
    <property type="entry name" value="Beta-barrel_TonB_sf"/>
</dbReference>
<dbReference type="Gene3D" id="2.60.40.1120">
    <property type="entry name" value="Carboxypeptidase-like, regulatory domain"/>
    <property type="match status" value="1"/>
</dbReference>
<evidence type="ECO:0000256" key="2">
    <source>
        <dbReference type="ARBA" id="ARBA00022448"/>
    </source>
</evidence>
<keyword evidence="5" id="KW-0472">Membrane</keyword>
<dbReference type="GO" id="GO:0009279">
    <property type="term" value="C:cell outer membrane"/>
    <property type="evidence" value="ECO:0007669"/>
    <property type="project" value="UniProtKB-SubCell"/>
</dbReference>
<keyword evidence="4" id="KW-0812">Transmembrane</keyword>
<organism evidence="9 10">
    <name type="scientific">Granulicella mallensis</name>
    <dbReference type="NCBI Taxonomy" id="940614"/>
    <lineage>
        <taxon>Bacteria</taxon>
        <taxon>Pseudomonadati</taxon>
        <taxon>Acidobacteriota</taxon>
        <taxon>Terriglobia</taxon>
        <taxon>Terriglobales</taxon>
        <taxon>Acidobacteriaceae</taxon>
        <taxon>Granulicella</taxon>
    </lineage>
</organism>
<gene>
    <name evidence="9" type="ORF">HDF15_000770</name>
</gene>
<dbReference type="RefSeq" id="WP_184252924.1">
    <property type="nucleotide sequence ID" value="NZ_JACHIO010000003.1"/>
</dbReference>
<protein>
    <recommendedName>
        <fullName evidence="11">TonB-dependent receptor plug</fullName>
    </recommendedName>
</protein>
<accession>A0A7W7ZM36</accession>
<evidence type="ECO:0008006" key="11">
    <source>
        <dbReference type="Google" id="ProtNLM"/>
    </source>
</evidence>
<evidence type="ECO:0000256" key="4">
    <source>
        <dbReference type="ARBA" id="ARBA00022692"/>
    </source>
</evidence>
<dbReference type="InterPro" id="IPR012910">
    <property type="entry name" value="Plug_dom"/>
</dbReference>
<dbReference type="InterPro" id="IPR013784">
    <property type="entry name" value="Carb-bd-like_fold"/>
</dbReference>
<evidence type="ECO:0000256" key="6">
    <source>
        <dbReference type="ARBA" id="ARBA00023237"/>
    </source>
</evidence>
<feature type="domain" description="TonB-dependent receptor plug" evidence="7">
    <location>
        <begin position="163"/>
        <end position="256"/>
    </location>
</feature>
<evidence type="ECO:0000256" key="5">
    <source>
        <dbReference type="ARBA" id="ARBA00023136"/>
    </source>
</evidence>
<comment type="subcellular location">
    <subcellularLocation>
        <location evidence="1">Cell outer membrane</location>
        <topology evidence="1">Multi-pass membrane protein</topology>
    </subcellularLocation>
</comment>
<feature type="domain" description="TonB-dependent transporter Oar-like beta-barrel" evidence="8">
    <location>
        <begin position="264"/>
        <end position="1159"/>
    </location>
</feature>
<dbReference type="Gene3D" id="2.40.170.20">
    <property type="entry name" value="TonB-dependent receptor, beta-barrel domain"/>
    <property type="match status" value="1"/>
</dbReference>
<proteinExistence type="predicted"/>
<reference evidence="9 10" key="1">
    <citation type="submission" date="2020-08" db="EMBL/GenBank/DDBJ databases">
        <title>Genomic Encyclopedia of Type Strains, Phase IV (KMG-V): Genome sequencing to study the core and pangenomes of soil and plant-associated prokaryotes.</title>
        <authorList>
            <person name="Whitman W."/>
        </authorList>
    </citation>
    <scope>NUCLEOTIDE SEQUENCE [LARGE SCALE GENOMIC DNA]</scope>
    <source>
        <strain evidence="9 10">X5P3</strain>
    </source>
</reference>
<dbReference type="Pfam" id="PF25183">
    <property type="entry name" value="OMP_b-brl_4"/>
    <property type="match status" value="1"/>
</dbReference>
<dbReference type="AlphaFoldDB" id="A0A7W7ZM36"/>
<evidence type="ECO:0000256" key="3">
    <source>
        <dbReference type="ARBA" id="ARBA00022452"/>
    </source>
</evidence>
<dbReference type="InterPro" id="IPR039426">
    <property type="entry name" value="TonB-dep_rcpt-like"/>
</dbReference>
<sequence length="1166" mass="125438">MNIHQRVQRIPNQLSSTVRLSIAAAVLALTAWGTFPGLFPGAGVAYAQNTNATIRGEVLDPTGALVPNAKVLIVNQDTGVTVFNGVTDSSGDFVAPQVIPGTYRVTVTSPGLKQAVINNLIATVAQVASVNINLQLGQDTETVTVESRGEELDRSTSDVSTLIAPTEVQNLPLQQRATENLLTFIPGAAHGGAGDTPNTSQLSINGSRTLNTEVLLNGVSTIVASTGSPATLPSPDGIDSFRVLTTNAPAEYGRTSGAVISVNTISGTNVYHGNVYFLLRNEALDANQYFHKDTINTKTGAVTPRNRDRFFQEGGSFGGPVRIPHLYNGHDKTFFFVNYDRTIQPASTTLTATVPTAAQRSGDLSNSPQPIYQPNGKSSAVFANNQIGPIDPAAAKILALLPLPNTVGTFDQANGRYTGNWTSLQNLTGHVVKLVARVDENVTVKDRLSFNVYRFTTSTPNAVSWNSSLLNTTWDCTCNNAWLPSVDYTRTWTPTLVMDLNMGFFRNVVLRNPPGAGQNASQQLGIASLPLDQTPELIFGATTGATSTSSTNAISDIGADTNTNQVNITNTYTPFGTVTKTVGPHTIKIGASLRKNEFNSFNPATSPEGQILFDGTITNQGSAGNPNTQIADFLLGKIKTAQYEQPQPPTGRRNYNYGIFLQDDWRVTPKLTLNLGVRYEYESPLTIATNIYSRIDPSTGKLLAAGLNGVSRSLNISTPKADVSPRIGLAYSVDNKTVIRAAFGTFYGTIFQNLGGQLAYPGFDNVISYNNLGTGVAQPFSLSQGLPLAPPANLQDPFGVVAAATASNPYSVAVSFNDQSHLPMVQQWNLGFERQLPLALTLEVNYVGNHALHLSYNLNENVVPLSAVPAVTLANTSLATQNASPYPTLKQFQTNDNIGASNYNGLQVTVRRQFNKQLALLSNYTYAKSEDDGSTIYNFSAPNGTANSQYAVDSPDRIKDFTVSNIDVKHTLNIAVVYTTRGPWWLRDWHISPVFVGHTGLPINITQTNEIPGSSQRPNGNPQLLKLSHHPLNGPALQYFDAASDPNFPLTASGPVYNTIGGQRTQIVATGFGNVSRDSNRAPGEVDFDASVAKDFQIYRQLKFQFRIDAFNVINHTNLGAPNGSLTVTADPKRPTVAIFGTSSNFGQITTTQPNRQLQASTRFFF</sequence>
<keyword evidence="6" id="KW-0998">Cell outer membrane</keyword>
<dbReference type="PANTHER" id="PTHR30069:SF46">
    <property type="entry name" value="OAR PROTEIN"/>
    <property type="match status" value="1"/>
</dbReference>
<dbReference type="Pfam" id="PF13620">
    <property type="entry name" value="CarboxypepD_reg"/>
    <property type="match status" value="1"/>
</dbReference>
<dbReference type="Gene3D" id="2.170.130.10">
    <property type="entry name" value="TonB-dependent receptor, plug domain"/>
    <property type="match status" value="1"/>
</dbReference>
<dbReference type="InterPro" id="IPR037066">
    <property type="entry name" value="Plug_dom_sf"/>
</dbReference>
<dbReference type="InterPro" id="IPR057601">
    <property type="entry name" value="Oar-like_b-barrel"/>
</dbReference>
<name>A0A7W7ZM36_9BACT</name>
<dbReference type="Pfam" id="PF07715">
    <property type="entry name" value="Plug"/>
    <property type="match status" value="1"/>
</dbReference>
<dbReference type="GO" id="GO:0015344">
    <property type="term" value="F:siderophore uptake transmembrane transporter activity"/>
    <property type="evidence" value="ECO:0007669"/>
    <property type="project" value="TreeGrafter"/>
</dbReference>
<dbReference type="PANTHER" id="PTHR30069">
    <property type="entry name" value="TONB-DEPENDENT OUTER MEMBRANE RECEPTOR"/>
    <property type="match status" value="1"/>
</dbReference>
<keyword evidence="2" id="KW-0813">Transport</keyword>
<dbReference type="SUPFAM" id="SSF56935">
    <property type="entry name" value="Porins"/>
    <property type="match status" value="1"/>
</dbReference>
<evidence type="ECO:0000259" key="8">
    <source>
        <dbReference type="Pfam" id="PF25183"/>
    </source>
</evidence>